<dbReference type="SUPFAM" id="SSF55729">
    <property type="entry name" value="Acyl-CoA N-acyltransferases (Nat)"/>
    <property type="match status" value="1"/>
</dbReference>
<dbReference type="Gene3D" id="3.40.630.30">
    <property type="match status" value="1"/>
</dbReference>
<dbReference type="InterPro" id="IPR000182">
    <property type="entry name" value="GNAT_dom"/>
</dbReference>
<evidence type="ECO:0000256" key="1">
    <source>
        <dbReference type="ARBA" id="ARBA00022679"/>
    </source>
</evidence>
<sequence length="285" mass="32083">MLQDALARQSHSQRENSRSEADTNPGEQKLDGEDFNVINHEDVEDIDDEEDETEQASYHSGLVGLLGGRMMQRGRKTPGEFDHLHPFTQVLSISNVDDCVKLEAEAFPANERCSKEKFIYRLASCPELSLGLISRPTLADIEANKNLSPKHRLIAHISATRTPSRTVTDAFMGFPPDWKTRRFSLPIAGEVEPQGHQEQGGTIALHSLAVVKEHQRKGLGTILLKAYIERIKFAKIAERISLLAHGNLLKFYERFGFVDEGLFEVTFGGGRWTFMVLEFSEQMDD</sequence>
<evidence type="ECO:0000256" key="3">
    <source>
        <dbReference type="SAM" id="MobiDB-lite"/>
    </source>
</evidence>
<dbReference type="AlphaFoldDB" id="F8QWW8"/>
<dbReference type="EMBL" id="HM193159">
    <property type="protein sequence ID" value="AEH41484.1"/>
    <property type="molecule type" value="mRNA"/>
</dbReference>
<dbReference type="CDD" id="cd04301">
    <property type="entry name" value="NAT_SF"/>
    <property type="match status" value="1"/>
</dbReference>
<keyword evidence="1 5" id="KW-0808">Transferase</keyword>
<evidence type="ECO:0000313" key="5">
    <source>
        <dbReference type="EMBL" id="AEH41484.1"/>
    </source>
</evidence>
<evidence type="ECO:0000256" key="2">
    <source>
        <dbReference type="ARBA" id="ARBA00023315"/>
    </source>
</evidence>
<dbReference type="GO" id="GO:0004059">
    <property type="term" value="F:aralkylamine N-acetyltransferase activity"/>
    <property type="evidence" value="ECO:0007669"/>
    <property type="project" value="TreeGrafter"/>
</dbReference>
<evidence type="ECO:0000259" key="4">
    <source>
        <dbReference type="PROSITE" id="PS51186"/>
    </source>
</evidence>
<dbReference type="InterPro" id="IPR016181">
    <property type="entry name" value="Acyl_CoA_acyltransferase"/>
</dbReference>
<dbReference type="PROSITE" id="PS51186">
    <property type="entry name" value="GNAT"/>
    <property type="match status" value="1"/>
</dbReference>
<dbReference type="Pfam" id="PF13673">
    <property type="entry name" value="Acetyltransf_10"/>
    <property type="match status" value="1"/>
</dbReference>
<keyword evidence="2" id="KW-0012">Acyltransferase</keyword>
<dbReference type="PANTHER" id="PTHR10908:SF0">
    <property type="entry name" value="SEROTONIN N-ACETYLTRANSFERASE"/>
    <property type="match status" value="1"/>
</dbReference>
<feature type="domain" description="N-acetyltransferase" evidence="4">
    <location>
        <begin position="131"/>
        <end position="280"/>
    </location>
</feature>
<dbReference type="PANTHER" id="PTHR10908">
    <property type="entry name" value="SEROTONIN N-ACETYLTRANSFERASE"/>
    <property type="match status" value="1"/>
</dbReference>
<organism evidence="5">
    <name type="scientific">Endocarpon pusillum</name>
    <dbReference type="NCBI Taxonomy" id="364733"/>
    <lineage>
        <taxon>Eukaryota</taxon>
        <taxon>Fungi</taxon>
        <taxon>Dikarya</taxon>
        <taxon>Ascomycota</taxon>
        <taxon>Pezizomycotina</taxon>
        <taxon>Eurotiomycetes</taxon>
        <taxon>Chaetothyriomycetidae</taxon>
        <taxon>Verrucariales</taxon>
        <taxon>Verrucariaceae</taxon>
        <taxon>Endocarpon</taxon>
    </lineage>
</organism>
<name>F8QWW8_9EURO</name>
<dbReference type="InterPro" id="IPR051635">
    <property type="entry name" value="SNAT-like"/>
</dbReference>
<dbReference type="GO" id="GO:0005737">
    <property type="term" value="C:cytoplasm"/>
    <property type="evidence" value="ECO:0007669"/>
    <property type="project" value="TreeGrafter"/>
</dbReference>
<feature type="region of interest" description="Disordered" evidence="3">
    <location>
        <begin position="1"/>
        <end position="37"/>
    </location>
</feature>
<feature type="compositionally biased region" description="Basic and acidic residues" evidence="3">
    <location>
        <begin position="12"/>
        <end position="21"/>
    </location>
</feature>
<accession>F8QWW8</accession>
<proteinExistence type="evidence at transcript level"/>
<reference evidence="5" key="1">
    <citation type="journal article" date="2011" name="World J. Microbiol. Biotechnol.">
        <title>Construction and characterization of a full-length cDNA library from mycobiont of Endocarpon pusillum (lichen-forming Ascomycota).</title>
        <authorList>
            <person name="Wang Y.-Y."/>
            <person name="Zhang T."/>
            <person name="Zhou Q.-M."/>
            <person name="Wei J.-C."/>
        </authorList>
    </citation>
    <scope>NUCLEOTIDE SEQUENCE</scope>
</reference>
<protein>
    <submittedName>
        <fullName evidence="5">GNAT family acetyltransferase</fullName>
    </submittedName>
</protein>